<evidence type="ECO:0000313" key="1">
    <source>
        <dbReference type="EMBL" id="KAI5666827.1"/>
    </source>
</evidence>
<protein>
    <submittedName>
        <fullName evidence="1">Uncharacterized protein</fullName>
    </submittedName>
</protein>
<dbReference type="EMBL" id="CM044704">
    <property type="protein sequence ID" value="KAI5666827.1"/>
    <property type="molecule type" value="Genomic_DNA"/>
</dbReference>
<dbReference type="Proteomes" id="UP001060085">
    <property type="component" value="Linkage Group LG04"/>
</dbReference>
<keyword evidence="2" id="KW-1185">Reference proteome</keyword>
<reference evidence="2" key="1">
    <citation type="journal article" date="2023" name="Nat. Plants">
        <title>Single-cell RNA sequencing provides a high-resolution roadmap for understanding the multicellular compartmentation of specialized metabolism.</title>
        <authorList>
            <person name="Sun S."/>
            <person name="Shen X."/>
            <person name="Li Y."/>
            <person name="Li Y."/>
            <person name="Wang S."/>
            <person name="Li R."/>
            <person name="Zhang H."/>
            <person name="Shen G."/>
            <person name="Guo B."/>
            <person name="Wei J."/>
            <person name="Xu J."/>
            <person name="St-Pierre B."/>
            <person name="Chen S."/>
            <person name="Sun C."/>
        </authorList>
    </citation>
    <scope>NUCLEOTIDE SEQUENCE [LARGE SCALE GENOMIC DNA]</scope>
</reference>
<comment type="caution">
    <text evidence="1">The sequence shown here is derived from an EMBL/GenBank/DDBJ whole genome shotgun (WGS) entry which is preliminary data.</text>
</comment>
<sequence length="130" mass="15547">MLYWYSEDDEGRCCFFDTAAILVSLPFRCRCSPPPVEYKEVLRLAITFLLKPFELFKEPRKGENPRRFLKKLTNQPLHTLPVQFLFFYKKFIYAVLLEGDRKKELEALQRWEVLLSKFTIIDLSCIDLFI</sequence>
<gene>
    <name evidence="1" type="ORF">M9H77_16680</name>
</gene>
<accession>A0ACC0B2F5</accession>
<organism evidence="1 2">
    <name type="scientific">Catharanthus roseus</name>
    <name type="common">Madagascar periwinkle</name>
    <name type="synonym">Vinca rosea</name>
    <dbReference type="NCBI Taxonomy" id="4058"/>
    <lineage>
        <taxon>Eukaryota</taxon>
        <taxon>Viridiplantae</taxon>
        <taxon>Streptophyta</taxon>
        <taxon>Embryophyta</taxon>
        <taxon>Tracheophyta</taxon>
        <taxon>Spermatophyta</taxon>
        <taxon>Magnoliopsida</taxon>
        <taxon>eudicotyledons</taxon>
        <taxon>Gunneridae</taxon>
        <taxon>Pentapetalae</taxon>
        <taxon>asterids</taxon>
        <taxon>lamiids</taxon>
        <taxon>Gentianales</taxon>
        <taxon>Apocynaceae</taxon>
        <taxon>Rauvolfioideae</taxon>
        <taxon>Vinceae</taxon>
        <taxon>Catharanthinae</taxon>
        <taxon>Catharanthus</taxon>
    </lineage>
</organism>
<name>A0ACC0B2F5_CATRO</name>
<proteinExistence type="predicted"/>
<evidence type="ECO:0000313" key="2">
    <source>
        <dbReference type="Proteomes" id="UP001060085"/>
    </source>
</evidence>